<reference evidence="10" key="1">
    <citation type="submission" date="2019-06" db="EMBL/GenBank/DDBJ databases">
        <authorList>
            <consortium name="Wellcome Sanger Institute Data Sharing"/>
        </authorList>
    </citation>
    <scope>NUCLEOTIDE SEQUENCE [LARGE SCALE GENOMIC DNA]</scope>
</reference>
<dbReference type="FunFam" id="1.50.10.10:FF:000023">
    <property type="entry name" value="Protein-glucosylgalactosylhydroxylysine glucosidase"/>
    <property type="match status" value="1"/>
</dbReference>
<dbReference type="PANTHER" id="PTHR11051:SF8">
    <property type="entry name" value="PROTEIN-GLUCOSYLGALACTOSYLHYDROXYLYSINE GLUCOSIDASE"/>
    <property type="match status" value="1"/>
</dbReference>
<reference evidence="10" key="2">
    <citation type="submission" date="2025-08" db="UniProtKB">
        <authorList>
            <consortium name="Ensembl"/>
        </authorList>
    </citation>
    <scope>IDENTIFICATION</scope>
</reference>
<organism evidence="10 11">
    <name type="scientific">Sphaeramia orbicularis</name>
    <name type="common">orbiculate cardinalfish</name>
    <dbReference type="NCBI Taxonomy" id="375764"/>
    <lineage>
        <taxon>Eukaryota</taxon>
        <taxon>Metazoa</taxon>
        <taxon>Chordata</taxon>
        <taxon>Craniata</taxon>
        <taxon>Vertebrata</taxon>
        <taxon>Euteleostomi</taxon>
        <taxon>Actinopterygii</taxon>
        <taxon>Neopterygii</taxon>
        <taxon>Teleostei</taxon>
        <taxon>Neoteleostei</taxon>
        <taxon>Acanthomorphata</taxon>
        <taxon>Gobiaria</taxon>
        <taxon>Kurtiformes</taxon>
        <taxon>Apogonoidei</taxon>
        <taxon>Apogonidae</taxon>
        <taxon>Apogoninae</taxon>
        <taxon>Sphaeramia</taxon>
    </lineage>
</organism>
<dbReference type="Gene3D" id="1.50.10.10">
    <property type="match status" value="1"/>
</dbReference>
<sequence>MACESDPYIFSTDTLPTDLRFLPPLANGLLGWRVYDNIMHMGGVYNGDDGRTHRADVPCPLAVKMETEELAKHAYCLDTHTGSRLCSVCRWHLFVSFNLVIYLGFASSCHPGIFTHTLSTATVTASQALYSHRYYSNLMVMEILLVRQGTSQEPVTVELVSSFTPQSKDIAFESGPDYKGGRHIYGQTATPEFPGVSCATVHLIWTTMPPTLTLLPEQSQARWGFILVVANSLESAESSFDKGLSLMASGNLRPSHEQAWKELWLLSKVEVKGSETLCRAVIGCMFYLLSAFLSMHDTTSCFGGVSPGGLSNGGDGQDYWGHVFWDQDTWIFPSIALFYPKLARAVLEYRVRTVDGAKDNAQRQGYKGLKFPWESAVSGREVCPGDIYGQQEIHINGDVIHAFKHYLYLTEDLSMFREGQGSQVIWGVADYWVSRVTWSPEDQKYHLLGVMPPDEYYYNVNDSVYTNTVAKFSLQFAVELADLMQHPAPPEWQQVAEHIKILFDEESKYHPEYDGYVKGHPVKQADIVMLGYPLGLPMSPEIRRNDLETYEPVTDPHGPAMTWSMFAIGWLELGEAQRAQSLLEKCFGNIQGPFQVWSESSDGSGAVNFLTGMGGFMQAVLFGYTGFRVEKECLAFSPLLPDDVSELCIRGVNYLGSQMDWLLRKEEVCIILRGDTESKNRYNLQVILKASGTKIPLIPGQPVTFSREAGCICKVTPEYSCWPF</sequence>
<keyword evidence="11" id="KW-1185">Reference proteome</keyword>
<keyword evidence="2" id="KW-0378">Hydrolase</keyword>
<evidence type="ECO:0000256" key="5">
    <source>
        <dbReference type="ARBA" id="ARBA00053339"/>
    </source>
</evidence>
<dbReference type="Gene3D" id="2.60.420.10">
    <property type="entry name" value="Maltose phosphorylase, domain 3"/>
    <property type="match status" value="1"/>
</dbReference>
<evidence type="ECO:0000256" key="3">
    <source>
        <dbReference type="ARBA" id="ARBA00023295"/>
    </source>
</evidence>
<comment type="similarity">
    <text evidence="1">Belongs to the glycosyl hydrolase 65 family.</text>
</comment>
<evidence type="ECO:0000313" key="11">
    <source>
        <dbReference type="Proteomes" id="UP000472271"/>
    </source>
</evidence>
<dbReference type="InterPro" id="IPR012341">
    <property type="entry name" value="6hp_glycosidase-like_sf"/>
</dbReference>
<dbReference type="Proteomes" id="UP000472271">
    <property type="component" value="Chromosome 6"/>
</dbReference>
<evidence type="ECO:0000256" key="8">
    <source>
        <dbReference type="ARBA" id="ARBA00079982"/>
    </source>
</evidence>
<evidence type="ECO:0000259" key="9">
    <source>
        <dbReference type="Pfam" id="PF03632"/>
    </source>
</evidence>
<dbReference type="GO" id="GO:0047402">
    <property type="term" value="F:protein-glucosylgalactosylhydroxylysine glucosidase activity"/>
    <property type="evidence" value="ECO:0007669"/>
    <property type="project" value="UniProtKB-EC"/>
</dbReference>
<dbReference type="InParanoid" id="A0A673A7G5"/>
<evidence type="ECO:0000313" key="10">
    <source>
        <dbReference type="Ensembl" id="ENSSORP00005025236.1"/>
    </source>
</evidence>
<protein>
    <recommendedName>
        <fullName evidence="7">Protein-glucosylgalactosylhydroxylysine glucosidase</fullName>
        <ecNumber evidence="6">3.2.1.107</ecNumber>
    </recommendedName>
    <alternativeName>
        <fullName evidence="8">Acid trehalase-like protein 1</fullName>
    </alternativeName>
</protein>
<evidence type="ECO:0000256" key="7">
    <source>
        <dbReference type="ARBA" id="ARBA00071505"/>
    </source>
</evidence>
<dbReference type="PANTHER" id="PTHR11051">
    <property type="entry name" value="GLYCOSYL HYDROLASE-RELATED"/>
    <property type="match status" value="1"/>
</dbReference>
<evidence type="ECO:0000256" key="1">
    <source>
        <dbReference type="ARBA" id="ARBA00006768"/>
    </source>
</evidence>
<dbReference type="Pfam" id="PF03632">
    <property type="entry name" value="Glyco_hydro_65m"/>
    <property type="match status" value="1"/>
</dbReference>
<accession>A0A673A7G5</accession>
<dbReference type="Ensembl" id="ENSSORT00005025992.1">
    <property type="protein sequence ID" value="ENSSORP00005025236.1"/>
    <property type="gene ID" value="ENSSORG00005012139.1"/>
</dbReference>
<dbReference type="GO" id="GO:0005975">
    <property type="term" value="P:carbohydrate metabolic process"/>
    <property type="evidence" value="ECO:0007669"/>
    <property type="project" value="InterPro"/>
</dbReference>
<keyword evidence="3" id="KW-0326">Glycosidase</keyword>
<comment type="catalytic activity">
    <reaction evidence="4">
        <text>(5R)-5-O-[alpha-D-glucosyl-(1-&gt;2)-beta-D-galactosyl]-5-hydroxy-L-lysyl-[collagen] + H2O = (5R)-5-O-(beta-D-galactosyl)-5-hydroxy-L-lysyl-[collagen] + D-glucose</text>
        <dbReference type="Rhea" id="RHEA:11068"/>
        <dbReference type="Rhea" id="RHEA-COMP:12753"/>
        <dbReference type="Rhea" id="RHEA-COMP:12754"/>
        <dbReference type="ChEBI" id="CHEBI:4167"/>
        <dbReference type="ChEBI" id="CHEBI:15377"/>
        <dbReference type="ChEBI" id="CHEBI:133443"/>
        <dbReference type="ChEBI" id="CHEBI:133452"/>
        <dbReference type="EC" id="3.2.1.107"/>
    </reaction>
</comment>
<evidence type="ECO:0000256" key="2">
    <source>
        <dbReference type="ARBA" id="ARBA00022801"/>
    </source>
</evidence>
<reference evidence="10" key="3">
    <citation type="submission" date="2025-09" db="UniProtKB">
        <authorList>
            <consortium name="Ensembl"/>
        </authorList>
    </citation>
    <scope>IDENTIFICATION</scope>
</reference>
<dbReference type="EC" id="3.2.1.107" evidence="6"/>
<dbReference type="InterPro" id="IPR008928">
    <property type="entry name" value="6-hairpin_glycosidase_sf"/>
</dbReference>
<evidence type="ECO:0000256" key="4">
    <source>
        <dbReference type="ARBA" id="ARBA00051415"/>
    </source>
</evidence>
<evidence type="ECO:0000256" key="6">
    <source>
        <dbReference type="ARBA" id="ARBA00066430"/>
    </source>
</evidence>
<dbReference type="FunFam" id="2.60.420.10:FF:000003">
    <property type="entry name" value="Protein-glucosylgalactosylhydroxylysine glucosidase"/>
    <property type="match status" value="1"/>
</dbReference>
<dbReference type="AlphaFoldDB" id="A0A673A7G5"/>
<dbReference type="InterPro" id="IPR005195">
    <property type="entry name" value="Glyco_hydro_65_M"/>
</dbReference>
<gene>
    <name evidence="10" type="primary">pgghg</name>
</gene>
<proteinExistence type="inferred from homology"/>
<dbReference type="SUPFAM" id="SSF48208">
    <property type="entry name" value="Six-hairpin glycosidases"/>
    <property type="match status" value="1"/>
</dbReference>
<feature type="domain" description="Glycoside hydrolase family 65 central catalytic" evidence="9">
    <location>
        <begin position="312"/>
        <end position="518"/>
    </location>
</feature>
<comment type="function">
    <text evidence="5">Catalyzes the hydrolysis of glucose from the disaccharide unit linked to hydroxylysine residues of collagen and collagen-like proteins.</text>
</comment>
<dbReference type="FunCoup" id="A0A673A7G5">
    <property type="interactions" value="14"/>
</dbReference>
<dbReference type="GO" id="GO:0005829">
    <property type="term" value="C:cytosol"/>
    <property type="evidence" value="ECO:0007669"/>
    <property type="project" value="TreeGrafter"/>
</dbReference>
<name>A0A673A7G5_9TELE</name>